<name>A0ABT0I554_9ACTN</name>
<evidence type="ECO:0000313" key="2">
    <source>
        <dbReference type="EMBL" id="MCK8676407.1"/>
    </source>
</evidence>
<feature type="domain" description="GmrSD restriction endonucleases N-terminal" evidence="1">
    <location>
        <begin position="45"/>
        <end position="222"/>
    </location>
</feature>
<proteinExistence type="predicted"/>
<dbReference type="Proteomes" id="UP001522868">
    <property type="component" value="Unassembled WGS sequence"/>
</dbReference>
<gene>
    <name evidence="2" type="ORF">M1O15_03045</name>
</gene>
<dbReference type="Pfam" id="PF03235">
    <property type="entry name" value="GmrSD_N"/>
    <property type="match status" value="1"/>
</dbReference>
<dbReference type="RefSeq" id="WP_248631585.1">
    <property type="nucleotide sequence ID" value="NZ_JALPTH010000002.1"/>
</dbReference>
<evidence type="ECO:0000259" key="1">
    <source>
        <dbReference type="Pfam" id="PF03235"/>
    </source>
</evidence>
<dbReference type="PANTHER" id="PTHR39639:SF1">
    <property type="entry name" value="DUF262 DOMAIN-CONTAINING PROTEIN"/>
    <property type="match status" value="1"/>
</dbReference>
<dbReference type="EMBL" id="JALPTH010000002">
    <property type="protein sequence ID" value="MCK8676407.1"/>
    <property type="molecule type" value="Genomic_DNA"/>
</dbReference>
<organism evidence="2 3">
    <name type="scientific">Streptomyces lichenis</name>
    <dbReference type="NCBI Taxonomy" id="2306967"/>
    <lineage>
        <taxon>Bacteria</taxon>
        <taxon>Bacillati</taxon>
        <taxon>Actinomycetota</taxon>
        <taxon>Actinomycetes</taxon>
        <taxon>Kitasatosporales</taxon>
        <taxon>Streptomycetaceae</taxon>
        <taxon>Streptomyces</taxon>
    </lineage>
</organism>
<accession>A0ABT0I554</accession>
<reference evidence="2 3" key="1">
    <citation type="submission" date="2022-04" db="EMBL/GenBank/DDBJ databases">
        <title>Streptomyces sp. nov. LCR6-01 isolated from Lichen of Dirinaria sp.</title>
        <authorList>
            <person name="Kanchanasin P."/>
            <person name="Tanasupawat S."/>
            <person name="Phongsopitanun W."/>
        </authorList>
    </citation>
    <scope>NUCLEOTIDE SEQUENCE [LARGE SCALE GENOMIC DNA]</scope>
    <source>
        <strain evidence="2 3">LCR6-01</strain>
    </source>
</reference>
<comment type="caution">
    <text evidence="2">The sequence shown here is derived from an EMBL/GenBank/DDBJ whole genome shotgun (WGS) entry which is preliminary data.</text>
</comment>
<keyword evidence="3" id="KW-1185">Reference proteome</keyword>
<dbReference type="InterPro" id="IPR004919">
    <property type="entry name" value="GmrSD_N"/>
</dbReference>
<sequence>MPEAVTDLRSLNVQELEEEEAVGQIDEYDIVASPNDFNTLTINNFIEEGAIKIPPFQRNYVWDRKRASKLIESLILGLPVPQVFLYEEGRNNFLVIDGQQRLLTVFFFAKQRFPRNDKRAILRNLFNTEGGISDDVLADDELFENFKLSLPSVAGRPKNKFSGLTYGKLGDYRRQLDLRTIRNVIVKQVSPADDDSAMFEMFNRLNTGGVNLNPQEIRASLYHSKFFDSVFLMNQVPTWRALLDAEQPDSRMKDMEVILRSLALREGTESYAGSMAGFVNRFCKRSKVFAKDKITQTMEEWSWFMRLNENAAADTYKAGSSRFSPLLFEAVYASALMLRDQGEELPHISPNWVTQIGKNQTFTSYQQEGSTKTANVRGRIEITQALLLQAAKGTL</sequence>
<evidence type="ECO:0000313" key="3">
    <source>
        <dbReference type="Proteomes" id="UP001522868"/>
    </source>
</evidence>
<dbReference type="PANTHER" id="PTHR39639">
    <property type="entry name" value="CHROMOSOME 16, WHOLE GENOME SHOTGUN SEQUENCE"/>
    <property type="match status" value="1"/>
</dbReference>
<protein>
    <submittedName>
        <fullName evidence="2">DUF262 domain-containing protein</fullName>
    </submittedName>
</protein>